<comment type="function">
    <text evidence="17">A probable ATP-dependent DNA helicase implicated in DNA repair and the maintenance of genomic stability. Acts as an anti-recombinase to counteract toxic recombination and limit crossover during meiosis. Regulates meiotic recombination and crossover homeostasis by physically dissociating strand invasion events and thereby promotes noncrossover repair by meiotic synthesis dependent strand annealing (SDSA) as well as disassembly of D loop recombination intermediates.</text>
</comment>
<evidence type="ECO:0000256" key="9">
    <source>
        <dbReference type="ARBA" id="ARBA00023004"/>
    </source>
</evidence>
<dbReference type="GO" id="GO:0006260">
    <property type="term" value="P:DNA replication"/>
    <property type="evidence" value="ECO:0007669"/>
    <property type="project" value="InterPro"/>
</dbReference>
<accession>A0A1Y1LUN1</accession>
<dbReference type="Pfam" id="PF06733">
    <property type="entry name" value="DEAD_2"/>
    <property type="match status" value="1"/>
</dbReference>
<dbReference type="GO" id="GO:1904430">
    <property type="term" value="P:negative regulation of t-circle formation"/>
    <property type="evidence" value="ECO:0007669"/>
    <property type="project" value="TreeGrafter"/>
</dbReference>
<dbReference type="GO" id="GO:0003677">
    <property type="term" value="F:DNA binding"/>
    <property type="evidence" value="ECO:0007669"/>
    <property type="project" value="UniProtKB-UniRule"/>
</dbReference>
<dbReference type="NCBIfam" id="TIGR00604">
    <property type="entry name" value="rad3"/>
    <property type="match status" value="1"/>
</dbReference>
<proteinExistence type="inferred from homology"/>
<feature type="binding site" evidence="17">
    <location>
        <position position="163"/>
    </location>
    <ligand>
        <name>[4Fe-4S] cluster</name>
        <dbReference type="ChEBI" id="CHEBI:49883"/>
    </ligand>
</feature>
<evidence type="ECO:0000256" key="10">
    <source>
        <dbReference type="ARBA" id="ARBA00023014"/>
    </source>
</evidence>
<evidence type="ECO:0000256" key="12">
    <source>
        <dbReference type="ARBA" id="ARBA00023204"/>
    </source>
</evidence>
<comment type="catalytic activity">
    <reaction evidence="15 17">
        <text>ATP + H2O = ADP + phosphate + H(+)</text>
        <dbReference type="Rhea" id="RHEA:13065"/>
        <dbReference type="ChEBI" id="CHEBI:15377"/>
        <dbReference type="ChEBI" id="CHEBI:15378"/>
        <dbReference type="ChEBI" id="CHEBI:30616"/>
        <dbReference type="ChEBI" id="CHEBI:43474"/>
        <dbReference type="ChEBI" id="CHEBI:456216"/>
    </reaction>
</comment>
<sequence length="906" mass="103011">MNTINIRGIPVTFPFEPYELQKHYMEKVIECLQNETNAVLESPTGTGKTLSLLCASLAWLSIRKAQFQAERFGTFNNDAGTEFVRALKESIDSKLGSSGRQFLRVPTIIYASRTHSQLSQAMNEMKRTAYSHMKATVVASREQLCINPDVVREEDFIAKRHLCRSKIHGKCCHFYNNVDRVANSPFISELNVVDIEDIITHGKAQRFCPYYMVKEMTKQADIIFMPYNYLLDSRTRKTVGVELSNNIIILDEAHNINKICEDSASLVLSSADITLCIAEVTDVMTAMASNLDFGDNPADFTPDELCTLKQALLDFEKAIDSVKIVHGSDSSSSTFDGDYIFEILKKGGIDYENCMLLSSLIDKIIQFLSVTPNDGPFQRKGNGLEAFNFLLTLVYAHNLPDIKEKIKKCYTVYIEEEQPQKNVGNNWLSKATSSYKNGGRSLNFWCFSPGFGMGMLLGRGVRNVILTSGTLAPLKPFISELEMPVAVTLENPHIIKHDQVVVTVLEKGPDGIELNSSFRNRDNPDYISSLGRTILNLTRMIPNGMLIFFPSYPIMQKCTEHWQENGIWSSIYAVKAIYVEPRRKEAFTTAMTEYYARVADPNHKGAIFLGVCRGKISEGLDFADKNGRAVLIIGLPFSPLKDPKVILKRKYLNDCRVLNKEMISGDEWYSLEASRAVNQAIGRVIRHRHDYGAIILLDSRFAGFKIKNQMSQWLRDHIKVAKHFGEVIRCLREFYRNAEKNLPSEKPAPSSQLEPSKSFSDLESITTKPRGYFNFNSMNVPQSSHSANNANGLVTIHSRSTTTNSNTKRRRIAISNNPTSTNSDQGMTDNKEYMTMVRRNLNPTQCDMFIRALTFYKEQDDFDGFTNKLNDIFLAQYNIRYIIQGLQPYIRDKHKEQFEKYWEKMR</sequence>
<evidence type="ECO:0000256" key="7">
    <source>
        <dbReference type="ARBA" id="ARBA00022806"/>
    </source>
</evidence>
<dbReference type="Pfam" id="PF13307">
    <property type="entry name" value="Helicase_C_2"/>
    <property type="match status" value="1"/>
</dbReference>
<evidence type="ECO:0000256" key="8">
    <source>
        <dbReference type="ARBA" id="ARBA00022840"/>
    </source>
</evidence>
<evidence type="ECO:0000256" key="1">
    <source>
        <dbReference type="ARBA" id="ARBA00004123"/>
    </source>
</evidence>
<dbReference type="InterPro" id="IPR030845">
    <property type="entry name" value="RTEL1"/>
</dbReference>
<dbReference type="PANTHER" id="PTHR11472:SF34">
    <property type="entry name" value="REGULATOR OF TELOMERE ELONGATION HELICASE 1"/>
    <property type="match status" value="1"/>
</dbReference>
<dbReference type="InterPro" id="IPR006555">
    <property type="entry name" value="ATP-dep_Helicase_C"/>
</dbReference>
<feature type="binding site" evidence="17">
    <location>
        <position position="208"/>
    </location>
    <ligand>
        <name>[4Fe-4S] cluster</name>
        <dbReference type="ChEBI" id="CHEBI:49883"/>
    </ligand>
</feature>
<evidence type="ECO:0000256" key="13">
    <source>
        <dbReference type="ARBA" id="ARBA00023235"/>
    </source>
</evidence>
<dbReference type="GO" id="GO:0006310">
    <property type="term" value="P:DNA recombination"/>
    <property type="evidence" value="ECO:0007669"/>
    <property type="project" value="InterPro"/>
</dbReference>
<dbReference type="InterPro" id="IPR027417">
    <property type="entry name" value="P-loop_NTPase"/>
</dbReference>
<evidence type="ECO:0000256" key="4">
    <source>
        <dbReference type="ARBA" id="ARBA00022741"/>
    </source>
</evidence>
<keyword evidence="7 17" id="KW-0347">Helicase</keyword>
<dbReference type="HAMAP" id="MF_03065">
    <property type="entry name" value="RTEL1"/>
    <property type="match status" value="1"/>
</dbReference>
<dbReference type="CDD" id="cd17970">
    <property type="entry name" value="DEAHc_FancJ"/>
    <property type="match status" value="1"/>
</dbReference>
<keyword evidence="12 17" id="KW-0234">DNA repair</keyword>
<reference evidence="20" key="1">
    <citation type="journal article" date="2016" name="Sci. Rep.">
        <title>Molecular characterization of firefly nuptial gifts: a multi-omics approach sheds light on postcopulatory sexual selection.</title>
        <authorList>
            <person name="Al-Wathiqui N."/>
            <person name="Fallon T.R."/>
            <person name="South A."/>
            <person name="Weng J.K."/>
            <person name="Lewis S.M."/>
        </authorList>
    </citation>
    <scope>NUCLEOTIDE SEQUENCE</scope>
</reference>
<evidence type="ECO:0000256" key="16">
    <source>
        <dbReference type="ARBA" id="ARBA00073810"/>
    </source>
</evidence>
<evidence type="ECO:0000256" key="11">
    <source>
        <dbReference type="ARBA" id="ARBA00023125"/>
    </source>
</evidence>
<keyword evidence="14 17" id="KW-0539">Nucleus</keyword>
<name>A0A1Y1LUN1_PHOPY</name>
<evidence type="ECO:0000256" key="14">
    <source>
        <dbReference type="ARBA" id="ARBA00023242"/>
    </source>
</evidence>
<evidence type="ECO:0000259" key="19">
    <source>
        <dbReference type="PROSITE" id="PS51193"/>
    </source>
</evidence>
<feature type="binding site" evidence="17">
    <location>
        <position position="172"/>
    </location>
    <ligand>
        <name>[4Fe-4S] cluster</name>
        <dbReference type="ChEBI" id="CHEBI:49883"/>
    </ligand>
</feature>
<evidence type="ECO:0000256" key="6">
    <source>
        <dbReference type="ARBA" id="ARBA00022801"/>
    </source>
</evidence>
<comment type="subcellular location">
    <subcellularLocation>
        <location evidence="1 17">Nucleus</location>
    </subcellularLocation>
</comment>
<dbReference type="EC" id="5.6.2.-" evidence="17"/>
<evidence type="ECO:0000256" key="5">
    <source>
        <dbReference type="ARBA" id="ARBA00022763"/>
    </source>
</evidence>
<keyword evidence="11 17" id="KW-0238">DNA-binding</keyword>
<feature type="binding site" evidence="17">
    <location>
        <position position="145"/>
    </location>
    <ligand>
        <name>[4Fe-4S] cluster</name>
        <dbReference type="ChEBI" id="CHEBI:49883"/>
    </ligand>
</feature>
<dbReference type="GO" id="GO:0070182">
    <property type="term" value="F:DNA polymerase binding"/>
    <property type="evidence" value="ECO:0007669"/>
    <property type="project" value="TreeGrafter"/>
</dbReference>
<keyword evidence="4 17" id="KW-0547">Nucleotide-binding</keyword>
<dbReference type="PANTHER" id="PTHR11472">
    <property type="entry name" value="DNA REPAIR DEAD HELICASE RAD3/XP-D SUBFAMILY MEMBER"/>
    <property type="match status" value="1"/>
</dbReference>
<keyword evidence="13 17" id="KW-0413">Isomerase</keyword>
<dbReference type="GO" id="GO:0046872">
    <property type="term" value="F:metal ion binding"/>
    <property type="evidence" value="ECO:0007669"/>
    <property type="project" value="UniProtKB-UniRule"/>
</dbReference>
<dbReference type="GO" id="GO:0010569">
    <property type="term" value="P:regulation of double-strand break repair via homologous recombination"/>
    <property type="evidence" value="ECO:0007669"/>
    <property type="project" value="UniProtKB-UniRule"/>
</dbReference>
<dbReference type="InterPro" id="IPR013020">
    <property type="entry name" value="Rad3/Chl1-like"/>
</dbReference>
<dbReference type="FunFam" id="3.40.50.300:FF:000431">
    <property type="entry name" value="Regulator of telomere elongation helicase 1"/>
    <property type="match status" value="1"/>
</dbReference>
<feature type="compositionally biased region" description="Polar residues" evidence="18">
    <location>
        <begin position="749"/>
        <end position="760"/>
    </location>
</feature>
<dbReference type="PROSITE" id="PS51193">
    <property type="entry name" value="HELICASE_ATP_BIND_2"/>
    <property type="match status" value="1"/>
</dbReference>
<keyword evidence="2 17" id="KW-0004">4Fe-4S</keyword>
<dbReference type="GO" id="GO:0090657">
    <property type="term" value="P:telomeric loop disassembly"/>
    <property type="evidence" value="ECO:0007669"/>
    <property type="project" value="TreeGrafter"/>
</dbReference>
<dbReference type="EMBL" id="GEZM01046290">
    <property type="protein sequence ID" value="JAV77354.1"/>
    <property type="molecule type" value="Transcribed_RNA"/>
</dbReference>
<dbReference type="Gene3D" id="1.20.1160.20">
    <property type="match status" value="1"/>
</dbReference>
<keyword evidence="5 17" id="KW-0227">DNA damage</keyword>
<dbReference type="GO" id="GO:0005634">
    <property type="term" value="C:nucleus"/>
    <property type="evidence" value="ECO:0007669"/>
    <property type="project" value="UniProtKB-SubCell"/>
</dbReference>
<feature type="domain" description="Helicase ATP-binding" evidence="19">
    <location>
        <begin position="7"/>
        <end position="312"/>
    </location>
</feature>
<dbReference type="Pfam" id="PF23109">
    <property type="entry name" value="ARCH_RTEL1"/>
    <property type="match status" value="1"/>
</dbReference>
<dbReference type="SMART" id="SM00491">
    <property type="entry name" value="HELICc2"/>
    <property type="match status" value="1"/>
</dbReference>
<dbReference type="InterPro" id="IPR014013">
    <property type="entry name" value="Helic_SF1/SF2_ATP-bd_DinG/Rad3"/>
</dbReference>
<dbReference type="Gene3D" id="3.40.50.300">
    <property type="entry name" value="P-loop containing nucleotide triphosphate hydrolases"/>
    <property type="match status" value="2"/>
</dbReference>
<evidence type="ECO:0000256" key="17">
    <source>
        <dbReference type="HAMAP-Rule" id="MF_03065"/>
    </source>
</evidence>
<keyword evidence="6 17" id="KW-0378">Hydrolase</keyword>
<feature type="region of interest" description="Disordered" evidence="18">
    <location>
        <begin position="741"/>
        <end position="760"/>
    </location>
</feature>
<dbReference type="GO" id="GO:0045910">
    <property type="term" value="P:negative regulation of DNA recombination"/>
    <property type="evidence" value="ECO:0007669"/>
    <property type="project" value="TreeGrafter"/>
</dbReference>
<evidence type="ECO:0000256" key="3">
    <source>
        <dbReference type="ARBA" id="ARBA00022723"/>
    </source>
</evidence>
<evidence type="ECO:0000313" key="20">
    <source>
        <dbReference type="EMBL" id="JAV77354.1"/>
    </source>
</evidence>
<dbReference type="GO" id="GO:0005524">
    <property type="term" value="F:ATP binding"/>
    <property type="evidence" value="ECO:0007669"/>
    <property type="project" value="UniProtKB-UniRule"/>
</dbReference>
<dbReference type="AlphaFoldDB" id="A0A1Y1LUN1"/>
<dbReference type="GO" id="GO:0003678">
    <property type="term" value="F:DNA helicase activity"/>
    <property type="evidence" value="ECO:0007669"/>
    <property type="project" value="UniProtKB-UniRule"/>
</dbReference>
<comment type="similarity">
    <text evidence="17">Belongs to the helicase family. RAD3/XPD subfamily.</text>
</comment>
<protein>
    <recommendedName>
        <fullName evidence="16 17">Regulator of telomere elongation helicase 1 homolog</fullName>
        <ecNumber evidence="17">5.6.2.-</ecNumber>
    </recommendedName>
</protein>
<dbReference type="GO" id="GO:0006281">
    <property type="term" value="P:DNA repair"/>
    <property type="evidence" value="ECO:0007669"/>
    <property type="project" value="UniProtKB-UniRule"/>
</dbReference>
<dbReference type="GO" id="GO:0051539">
    <property type="term" value="F:4 iron, 4 sulfur cluster binding"/>
    <property type="evidence" value="ECO:0007669"/>
    <property type="project" value="UniProtKB-UniRule"/>
</dbReference>
<evidence type="ECO:0000256" key="2">
    <source>
        <dbReference type="ARBA" id="ARBA00022485"/>
    </source>
</evidence>
<evidence type="ECO:0000256" key="15">
    <source>
        <dbReference type="ARBA" id="ARBA00049360"/>
    </source>
</evidence>
<dbReference type="InterPro" id="IPR010614">
    <property type="entry name" value="RAD3-like_helicase_DEAD"/>
</dbReference>
<keyword evidence="3 17" id="KW-0479">Metal-binding</keyword>
<dbReference type="CDD" id="cd18788">
    <property type="entry name" value="SF2_C_XPD"/>
    <property type="match status" value="1"/>
</dbReference>
<dbReference type="SMART" id="SM00488">
    <property type="entry name" value="DEXDc2"/>
    <property type="match status" value="1"/>
</dbReference>
<dbReference type="SUPFAM" id="SSF52540">
    <property type="entry name" value="P-loop containing nucleoside triphosphate hydrolases"/>
    <property type="match status" value="1"/>
</dbReference>
<organism evidence="20">
    <name type="scientific">Photinus pyralis</name>
    <name type="common">Common eastern firefly</name>
    <name type="synonym">Lampyris pyralis</name>
    <dbReference type="NCBI Taxonomy" id="7054"/>
    <lineage>
        <taxon>Eukaryota</taxon>
        <taxon>Metazoa</taxon>
        <taxon>Ecdysozoa</taxon>
        <taxon>Arthropoda</taxon>
        <taxon>Hexapoda</taxon>
        <taxon>Insecta</taxon>
        <taxon>Pterygota</taxon>
        <taxon>Neoptera</taxon>
        <taxon>Endopterygota</taxon>
        <taxon>Coleoptera</taxon>
        <taxon>Polyphaga</taxon>
        <taxon>Elateriformia</taxon>
        <taxon>Elateroidea</taxon>
        <taxon>Lampyridae</taxon>
        <taxon>Lampyrinae</taxon>
        <taxon>Photinus</taxon>
    </lineage>
</organism>
<keyword evidence="10 17" id="KW-0411">Iron-sulfur</keyword>
<dbReference type="InterPro" id="IPR006554">
    <property type="entry name" value="Helicase-like_DEXD_c2"/>
</dbReference>
<dbReference type="InterPro" id="IPR057498">
    <property type="entry name" value="Rtel1_ARCH"/>
</dbReference>
<dbReference type="Pfam" id="PF23116">
    <property type="entry name" value="HHD_RTEL1"/>
    <property type="match status" value="1"/>
</dbReference>
<evidence type="ECO:0000256" key="18">
    <source>
        <dbReference type="SAM" id="MobiDB-lite"/>
    </source>
</evidence>
<keyword evidence="9 17" id="KW-0408">Iron</keyword>
<dbReference type="GO" id="GO:0016887">
    <property type="term" value="F:ATP hydrolysis activity"/>
    <property type="evidence" value="ECO:0007669"/>
    <property type="project" value="RHEA"/>
</dbReference>
<dbReference type="InterPro" id="IPR045028">
    <property type="entry name" value="DinG/Rad3-like"/>
</dbReference>
<keyword evidence="8 17" id="KW-0067">ATP-binding</keyword>